<dbReference type="AlphaFoldDB" id="A0A6J8CYG6"/>
<evidence type="ECO:0000313" key="6">
    <source>
        <dbReference type="Proteomes" id="UP000507470"/>
    </source>
</evidence>
<accession>A0A6J8CYG6</accession>
<name>A0A6J8CYG6_MYTCO</name>
<evidence type="ECO:0000256" key="2">
    <source>
        <dbReference type="ARBA" id="ARBA00022553"/>
    </source>
</evidence>
<reference evidence="5 6" key="1">
    <citation type="submission" date="2020-06" db="EMBL/GenBank/DDBJ databases">
        <authorList>
            <person name="Li R."/>
            <person name="Bekaert M."/>
        </authorList>
    </citation>
    <scope>NUCLEOTIDE SEQUENCE [LARGE SCALE GENOMIC DNA]</scope>
    <source>
        <strain evidence="6">wild</strain>
    </source>
</reference>
<proteinExistence type="predicted"/>
<organism evidence="5 6">
    <name type="scientific">Mytilus coruscus</name>
    <name type="common">Sea mussel</name>
    <dbReference type="NCBI Taxonomy" id="42192"/>
    <lineage>
        <taxon>Eukaryota</taxon>
        <taxon>Metazoa</taxon>
        <taxon>Spiralia</taxon>
        <taxon>Lophotrochozoa</taxon>
        <taxon>Mollusca</taxon>
        <taxon>Bivalvia</taxon>
        <taxon>Autobranchia</taxon>
        <taxon>Pteriomorphia</taxon>
        <taxon>Mytilida</taxon>
        <taxon>Mytiloidea</taxon>
        <taxon>Mytilidae</taxon>
        <taxon>Mytilinae</taxon>
        <taxon>Mytilus</taxon>
    </lineage>
</organism>
<dbReference type="InterPro" id="IPR021893">
    <property type="entry name" value="ZMYM2-like_C"/>
</dbReference>
<dbReference type="InterPro" id="IPR042838">
    <property type="entry name" value="KIAA1958"/>
</dbReference>
<dbReference type="PANTHER" id="PTHR46963">
    <property type="entry name" value="SIMILAR TO RIKEN CDNA E130308A19"/>
    <property type="match status" value="1"/>
</dbReference>
<keyword evidence="2" id="KW-0597">Phosphoprotein</keyword>
<keyword evidence="3" id="KW-0832">Ubl conjugation</keyword>
<keyword evidence="6" id="KW-1185">Reference proteome</keyword>
<evidence type="ECO:0000313" key="5">
    <source>
        <dbReference type="EMBL" id="CAC5400581.1"/>
    </source>
</evidence>
<dbReference type="PANTHER" id="PTHR46963:SF2">
    <property type="match status" value="1"/>
</dbReference>
<keyword evidence="1" id="KW-1017">Isopeptide bond</keyword>
<evidence type="ECO:0000259" key="4">
    <source>
        <dbReference type="Pfam" id="PF12012"/>
    </source>
</evidence>
<gene>
    <name evidence="5" type="ORF">MCOR_34751</name>
</gene>
<protein>
    <recommendedName>
        <fullName evidence="4">ZMYM2-like/QRICH1 C-terminal domain-containing protein</fullName>
    </recommendedName>
</protein>
<evidence type="ECO:0000256" key="1">
    <source>
        <dbReference type="ARBA" id="ARBA00022499"/>
    </source>
</evidence>
<sequence>MTDDEFYKSRQILNAKSKNLKSLGLGNKSNASDPLTDDDINEFYSKNVMGPTSPRSLINTIYINNNYHFGLRGVTEHYNLCWGDITLKVDTNGDEYLQYCRERQTKTTFQDDKYGSKLLWYKGQRLGTKYISKIIKSTATESLPNNDKRLTGHIKM</sequence>
<evidence type="ECO:0000256" key="3">
    <source>
        <dbReference type="ARBA" id="ARBA00022843"/>
    </source>
</evidence>
<dbReference type="EMBL" id="CACVKT020006238">
    <property type="protein sequence ID" value="CAC5400581.1"/>
    <property type="molecule type" value="Genomic_DNA"/>
</dbReference>
<dbReference type="Pfam" id="PF12012">
    <property type="entry name" value="DUF3504"/>
    <property type="match status" value="1"/>
</dbReference>
<feature type="domain" description="ZMYM2-like/QRICH1 C-terminal" evidence="4">
    <location>
        <begin position="43"/>
        <end position="110"/>
    </location>
</feature>
<dbReference type="Proteomes" id="UP000507470">
    <property type="component" value="Unassembled WGS sequence"/>
</dbReference>
<dbReference type="OrthoDB" id="6150808at2759"/>